<sequence length="280" mass="31404">MHRAPTETIKKTGGSMVNEIPILLKTTHSDSELQERLQWFRQQPGCSWMLTQSEEEVAELTLTRQGVFLTNGTEKLSFHPSMALIRLINILRGGSDRYLEATQLKAGDTIIDATLGLGTDALIGAWAVGDKGSVLACEQSSILAALVKDGLNHFQELIPNAKNKEKQDSWAALAQAARQVEVHWGEHGEFFGRIPSRSVDVVYFDPMFRHTRKQSDSIQPLHQWSEHSPLDQEAVVEACRIARNRVVLKERKNSSEFRRLGFEILLGGRYSPVDYGIILV</sequence>
<dbReference type="AlphaFoldDB" id="A0A2U3KQ73"/>
<dbReference type="Gene3D" id="3.40.50.150">
    <property type="entry name" value="Vaccinia Virus protein VP39"/>
    <property type="match status" value="1"/>
</dbReference>
<dbReference type="PANTHER" id="PTHR36112:SF1">
    <property type="entry name" value="RIBOSOMAL RNA SMALL SUBUNIT METHYLTRANSFERASE J"/>
    <property type="match status" value="1"/>
</dbReference>
<organism evidence="1 2">
    <name type="scientific">Candidatus Desulfosporosinus infrequens</name>
    <dbReference type="NCBI Taxonomy" id="2043169"/>
    <lineage>
        <taxon>Bacteria</taxon>
        <taxon>Bacillati</taxon>
        <taxon>Bacillota</taxon>
        <taxon>Clostridia</taxon>
        <taxon>Eubacteriales</taxon>
        <taxon>Desulfitobacteriaceae</taxon>
        <taxon>Desulfosporosinus</taxon>
    </lineage>
</organism>
<proteinExistence type="predicted"/>
<dbReference type="InterPro" id="IPR007536">
    <property type="entry name" value="16SrRNA_methylTrfase_J"/>
</dbReference>
<evidence type="ECO:0000313" key="2">
    <source>
        <dbReference type="Proteomes" id="UP000238916"/>
    </source>
</evidence>
<reference evidence="2" key="1">
    <citation type="submission" date="2018-02" db="EMBL/GenBank/DDBJ databases">
        <authorList>
            <person name="Hausmann B."/>
        </authorList>
    </citation>
    <scope>NUCLEOTIDE SEQUENCE [LARGE SCALE GENOMIC DNA]</scope>
    <source>
        <strain evidence="2">Peat soil MAG SbF1</strain>
    </source>
</reference>
<dbReference type="Pfam" id="PF04445">
    <property type="entry name" value="SAM_MT"/>
    <property type="match status" value="1"/>
</dbReference>
<accession>A0A2U3KQ73</accession>
<name>A0A2U3KQ73_9FIRM</name>
<dbReference type="GO" id="GO:0008990">
    <property type="term" value="F:rRNA (guanine-N2-)-methyltransferase activity"/>
    <property type="evidence" value="ECO:0007669"/>
    <property type="project" value="InterPro"/>
</dbReference>
<protein>
    <recommendedName>
        <fullName evidence="3">SAM-dependent methyltransferase</fullName>
    </recommendedName>
</protein>
<dbReference type="PANTHER" id="PTHR36112">
    <property type="entry name" value="RIBOSOMAL RNA SMALL SUBUNIT METHYLTRANSFERASE J"/>
    <property type="match status" value="1"/>
</dbReference>
<gene>
    <name evidence="1" type="ORF">SBF1_2590016</name>
</gene>
<dbReference type="InterPro" id="IPR029063">
    <property type="entry name" value="SAM-dependent_MTases_sf"/>
</dbReference>
<evidence type="ECO:0008006" key="3">
    <source>
        <dbReference type="Google" id="ProtNLM"/>
    </source>
</evidence>
<evidence type="ECO:0000313" key="1">
    <source>
        <dbReference type="EMBL" id="SPF41818.1"/>
    </source>
</evidence>
<dbReference type="SUPFAM" id="SSF53335">
    <property type="entry name" value="S-adenosyl-L-methionine-dependent methyltransferases"/>
    <property type="match status" value="1"/>
</dbReference>
<dbReference type="EMBL" id="OMOF01000178">
    <property type="protein sequence ID" value="SPF41818.1"/>
    <property type="molecule type" value="Genomic_DNA"/>
</dbReference>
<dbReference type="Proteomes" id="UP000238916">
    <property type="component" value="Unassembled WGS sequence"/>
</dbReference>